<dbReference type="EMBL" id="LIAE01009431">
    <property type="protein sequence ID" value="PAV69789.1"/>
    <property type="molecule type" value="Genomic_DNA"/>
</dbReference>
<accession>A0A2A2K7L1</accession>
<protein>
    <submittedName>
        <fullName evidence="2">Uncharacterized protein</fullName>
    </submittedName>
</protein>
<organism evidence="2 3">
    <name type="scientific">Diploscapter pachys</name>
    <dbReference type="NCBI Taxonomy" id="2018661"/>
    <lineage>
        <taxon>Eukaryota</taxon>
        <taxon>Metazoa</taxon>
        <taxon>Ecdysozoa</taxon>
        <taxon>Nematoda</taxon>
        <taxon>Chromadorea</taxon>
        <taxon>Rhabditida</taxon>
        <taxon>Rhabditina</taxon>
        <taxon>Rhabditomorpha</taxon>
        <taxon>Rhabditoidea</taxon>
        <taxon>Rhabditidae</taxon>
        <taxon>Diploscapter</taxon>
    </lineage>
</organism>
<dbReference type="AlphaFoldDB" id="A0A2A2K7L1"/>
<evidence type="ECO:0000313" key="3">
    <source>
        <dbReference type="Proteomes" id="UP000218231"/>
    </source>
</evidence>
<feature type="compositionally biased region" description="Low complexity" evidence="1">
    <location>
        <begin position="72"/>
        <end position="90"/>
    </location>
</feature>
<dbReference type="Proteomes" id="UP000218231">
    <property type="component" value="Unassembled WGS sequence"/>
</dbReference>
<gene>
    <name evidence="2" type="ORF">WR25_25909</name>
</gene>
<keyword evidence="3" id="KW-1185">Reference proteome</keyword>
<reference evidence="2 3" key="1">
    <citation type="journal article" date="2017" name="Curr. Biol.">
        <title>Genome architecture and evolution of a unichromosomal asexual nematode.</title>
        <authorList>
            <person name="Fradin H."/>
            <person name="Zegar C."/>
            <person name="Gutwein M."/>
            <person name="Lucas J."/>
            <person name="Kovtun M."/>
            <person name="Corcoran D."/>
            <person name="Baugh L.R."/>
            <person name="Kiontke K."/>
            <person name="Gunsalus K."/>
            <person name="Fitch D.H."/>
            <person name="Piano F."/>
        </authorList>
    </citation>
    <scope>NUCLEOTIDE SEQUENCE [LARGE SCALE GENOMIC DNA]</scope>
    <source>
        <strain evidence="2">PF1309</strain>
    </source>
</reference>
<evidence type="ECO:0000313" key="2">
    <source>
        <dbReference type="EMBL" id="PAV69789.1"/>
    </source>
</evidence>
<name>A0A2A2K7L1_9BILA</name>
<proteinExistence type="predicted"/>
<comment type="caution">
    <text evidence="2">The sequence shown here is derived from an EMBL/GenBank/DDBJ whole genome shotgun (WGS) entry which is preliminary data.</text>
</comment>
<evidence type="ECO:0000256" key="1">
    <source>
        <dbReference type="SAM" id="MobiDB-lite"/>
    </source>
</evidence>
<feature type="region of interest" description="Disordered" evidence="1">
    <location>
        <begin position="1"/>
        <end position="90"/>
    </location>
</feature>
<sequence>MRLAQQGDVALPRHRALDGPQQAGSDADQARLADAIGSGDAQGPARRQRKADPGEQQPPAALTANVLEPQEAQSAAASSSACMSSSDRPK</sequence>